<protein>
    <recommendedName>
        <fullName evidence="5">SHSP domain-containing protein</fullName>
    </recommendedName>
</protein>
<feature type="region of interest" description="Disordered" evidence="4">
    <location>
        <begin position="54"/>
        <end position="108"/>
    </location>
</feature>
<dbReference type="AlphaFoldDB" id="A0A8X8ZZE8"/>
<sequence>MGEAMTRNLTWQRTKMSSDISDIGGSFSSDPWDYGGAKQGDVEWRETEDDHIFRLDLPGDHDTTVTTPATDDQPITQDIQEDDAQPSTEEAESEPSRKNQRPHRVRKEDVKVEVEVEDGNFLHISGGGSVVKVERRSGSFSRRFRLPENAEVDGMKCGLEDGVLTVEMGKKEVHHHPTNVRYIHVA</sequence>
<feature type="compositionally biased region" description="Basic and acidic residues" evidence="4">
    <location>
        <begin position="54"/>
        <end position="63"/>
    </location>
</feature>
<feature type="compositionally biased region" description="Acidic residues" evidence="4">
    <location>
        <begin position="79"/>
        <end position="93"/>
    </location>
</feature>
<dbReference type="Gene3D" id="2.60.40.790">
    <property type="match status" value="1"/>
</dbReference>
<evidence type="ECO:0000256" key="3">
    <source>
        <dbReference type="RuleBase" id="RU003616"/>
    </source>
</evidence>
<proteinExistence type="inferred from homology"/>
<dbReference type="Pfam" id="PF00011">
    <property type="entry name" value="HSP20"/>
    <property type="match status" value="1"/>
</dbReference>
<gene>
    <name evidence="6" type="ORF">SASPL_113335</name>
</gene>
<feature type="compositionally biased region" description="Polar residues" evidence="4">
    <location>
        <begin position="64"/>
        <end position="78"/>
    </location>
</feature>
<feature type="compositionally biased region" description="Low complexity" evidence="4">
    <location>
        <begin position="17"/>
        <end position="30"/>
    </location>
</feature>
<dbReference type="InterPro" id="IPR031107">
    <property type="entry name" value="Small_HSP"/>
</dbReference>
<feature type="domain" description="SHSP" evidence="5">
    <location>
        <begin position="77"/>
        <end position="186"/>
    </location>
</feature>
<comment type="similarity">
    <text evidence="2 3">Belongs to the small heat shock protein (HSP20) family.</text>
</comment>
<comment type="caution">
    <text evidence="6">The sequence shown here is derived from an EMBL/GenBank/DDBJ whole genome shotgun (WGS) entry which is preliminary data.</text>
</comment>
<dbReference type="InterPro" id="IPR002068">
    <property type="entry name" value="A-crystallin/Hsp20_dom"/>
</dbReference>
<evidence type="ECO:0000256" key="4">
    <source>
        <dbReference type="SAM" id="MobiDB-lite"/>
    </source>
</evidence>
<dbReference type="PANTHER" id="PTHR11527">
    <property type="entry name" value="HEAT-SHOCK PROTEIN 20 FAMILY MEMBER"/>
    <property type="match status" value="1"/>
</dbReference>
<dbReference type="SUPFAM" id="SSF49764">
    <property type="entry name" value="HSP20-like chaperones"/>
    <property type="match status" value="1"/>
</dbReference>
<accession>A0A8X8ZZE8</accession>
<dbReference type="PROSITE" id="PS01031">
    <property type="entry name" value="SHSP"/>
    <property type="match status" value="1"/>
</dbReference>
<feature type="region of interest" description="Disordered" evidence="4">
    <location>
        <begin position="1"/>
        <end position="41"/>
    </location>
</feature>
<reference evidence="6" key="2">
    <citation type="submission" date="2020-08" db="EMBL/GenBank/DDBJ databases">
        <title>Plant Genome Project.</title>
        <authorList>
            <person name="Zhang R.-G."/>
        </authorList>
    </citation>
    <scope>NUCLEOTIDE SEQUENCE</scope>
    <source>
        <strain evidence="6">Huo1</strain>
        <tissue evidence="6">Leaf</tissue>
    </source>
</reference>
<keyword evidence="1" id="KW-0346">Stress response</keyword>
<evidence type="ECO:0000256" key="2">
    <source>
        <dbReference type="PROSITE-ProRule" id="PRU00285"/>
    </source>
</evidence>
<evidence type="ECO:0000313" key="7">
    <source>
        <dbReference type="Proteomes" id="UP000298416"/>
    </source>
</evidence>
<evidence type="ECO:0000313" key="6">
    <source>
        <dbReference type="EMBL" id="KAG6422952.1"/>
    </source>
</evidence>
<name>A0A8X8ZZE8_SALSN</name>
<dbReference type="InterPro" id="IPR008978">
    <property type="entry name" value="HSP20-like_chaperone"/>
</dbReference>
<dbReference type="EMBL" id="PNBA02000005">
    <property type="protein sequence ID" value="KAG6422952.1"/>
    <property type="molecule type" value="Genomic_DNA"/>
</dbReference>
<reference evidence="6" key="1">
    <citation type="submission" date="2018-01" db="EMBL/GenBank/DDBJ databases">
        <authorList>
            <person name="Mao J.F."/>
        </authorList>
    </citation>
    <scope>NUCLEOTIDE SEQUENCE</scope>
    <source>
        <strain evidence="6">Huo1</strain>
        <tissue evidence="6">Leaf</tissue>
    </source>
</reference>
<evidence type="ECO:0000256" key="1">
    <source>
        <dbReference type="ARBA" id="ARBA00023016"/>
    </source>
</evidence>
<keyword evidence="7" id="KW-1185">Reference proteome</keyword>
<dbReference type="Proteomes" id="UP000298416">
    <property type="component" value="Unassembled WGS sequence"/>
</dbReference>
<organism evidence="6">
    <name type="scientific">Salvia splendens</name>
    <name type="common">Scarlet sage</name>
    <dbReference type="NCBI Taxonomy" id="180675"/>
    <lineage>
        <taxon>Eukaryota</taxon>
        <taxon>Viridiplantae</taxon>
        <taxon>Streptophyta</taxon>
        <taxon>Embryophyta</taxon>
        <taxon>Tracheophyta</taxon>
        <taxon>Spermatophyta</taxon>
        <taxon>Magnoliopsida</taxon>
        <taxon>eudicotyledons</taxon>
        <taxon>Gunneridae</taxon>
        <taxon>Pentapetalae</taxon>
        <taxon>asterids</taxon>
        <taxon>lamiids</taxon>
        <taxon>Lamiales</taxon>
        <taxon>Lamiaceae</taxon>
        <taxon>Nepetoideae</taxon>
        <taxon>Mentheae</taxon>
        <taxon>Salviinae</taxon>
        <taxon>Salvia</taxon>
        <taxon>Salvia subgen. Calosphace</taxon>
        <taxon>core Calosphace</taxon>
    </lineage>
</organism>
<evidence type="ECO:0000259" key="5">
    <source>
        <dbReference type="PROSITE" id="PS01031"/>
    </source>
</evidence>